<protein>
    <submittedName>
        <fullName evidence="1">Uncharacterized protein</fullName>
    </submittedName>
</protein>
<reference evidence="1 3" key="1">
    <citation type="submission" date="2016-01" db="EMBL/GenBank/DDBJ databases">
        <title>Whole genome sequencing of Myroides marinus L41.</title>
        <authorList>
            <person name="Hong K.W."/>
        </authorList>
    </citation>
    <scope>NUCLEOTIDE SEQUENCE [LARGE SCALE GENOMIC DNA]</scope>
    <source>
        <strain evidence="1 3">L41</strain>
    </source>
</reference>
<accession>A0A161SB74</accession>
<keyword evidence="3" id="KW-1185">Reference proteome</keyword>
<organism evidence="1 3">
    <name type="scientific">Myroides marinus</name>
    <dbReference type="NCBI Taxonomy" id="703342"/>
    <lineage>
        <taxon>Bacteria</taxon>
        <taxon>Pseudomonadati</taxon>
        <taxon>Bacteroidota</taxon>
        <taxon>Flavobacteriia</taxon>
        <taxon>Flavobacteriales</taxon>
        <taxon>Flavobacteriaceae</taxon>
        <taxon>Myroides</taxon>
    </lineage>
</organism>
<evidence type="ECO:0000313" key="1">
    <source>
        <dbReference type="EMBL" id="KZE82959.1"/>
    </source>
</evidence>
<dbReference type="OrthoDB" id="1452510at2"/>
<dbReference type="GeneID" id="82255628"/>
<proteinExistence type="predicted"/>
<dbReference type="EMBL" id="LQNU01000041">
    <property type="protein sequence ID" value="KZE82959.1"/>
    <property type="molecule type" value="Genomic_DNA"/>
</dbReference>
<evidence type="ECO:0000313" key="4">
    <source>
        <dbReference type="Proteomes" id="UP000183077"/>
    </source>
</evidence>
<name>A0A161SB74_9FLAO</name>
<evidence type="ECO:0000313" key="2">
    <source>
        <dbReference type="EMBL" id="SEI53049.1"/>
    </source>
</evidence>
<sequence>MKIEEVQQQIMQLMVLIAQNKKSEASTAIEKIEESINDGLDFAKTDEEVVHWGKFLKIVEELKLKLA</sequence>
<dbReference type="EMBL" id="FNYS01000001">
    <property type="protein sequence ID" value="SEI53049.1"/>
    <property type="molecule type" value="Genomic_DNA"/>
</dbReference>
<evidence type="ECO:0000313" key="3">
    <source>
        <dbReference type="Proteomes" id="UP000076630"/>
    </source>
</evidence>
<dbReference type="AlphaFoldDB" id="A0A161SB74"/>
<dbReference type="Proteomes" id="UP000183077">
    <property type="component" value="Unassembled WGS sequence"/>
</dbReference>
<reference evidence="2 4" key="2">
    <citation type="submission" date="2016-10" db="EMBL/GenBank/DDBJ databases">
        <authorList>
            <person name="de Groot N.N."/>
        </authorList>
    </citation>
    <scope>NUCLEOTIDE SEQUENCE [LARGE SCALE GENOMIC DNA]</scope>
    <source>
        <strain evidence="2 4">DSM 23048</strain>
    </source>
</reference>
<dbReference type="Proteomes" id="UP000076630">
    <property type="component" value="Unassembled WGS sequence"/>
</dbReference>
<dbReference type="RefSeq" id="WP_038985142.1">
    <property type="nucleotide sequence ID" value="NZ_FNYS01000001.1"/>
</dbReference>
<gene>
    <name evidence="1" type="ORF">AV926_05280</name>
    <name evidence="2" type="ORF">SAMN04488018_101399</name>
</gene>